<dbReference type="RefSeq" id="WP_044638071.1">
    <property type="nucleotide sequence ID" value="NZ_CP007202.1"/>
</dbReference>
<dbReference type="EMBL" id="CP007202">
    <property type="protein sequence ID" value="AJR04822.1"/>
    <property type="molecule type" value="Genomic_DNA"/>
</dbReference>
<keyword evidence="1" id="KW-0732">Signal</keyword>
<keyword evidence="3" id="KW-1185">Reference proteome</keyword>
<dbReference type="Proteomes" id="UP000032229">
    <property type="component" value="Chromosome"/>
</dbReference>
<protein>
    <submittedName>
        <fullName evidence="2">Uncharacterized protein</fullName>
    </submittedName>
</protein>
<dbReference type="KEGG" id="sze:AW14_06625"/>
<dbReference type="STRING" id="1454006.AW14_06625"/>
<accession>A0A0C5WF35</accession>
<evidence type="ECO:0000313" key="2">
    <source>
        <dbReference type="EMBL" id="AJR04822.1"/>
    </source>
</evidence>
<name>A0A0C5WF35_9FLAO</name>
<proteinExistence type="predicted"/>
<dbReference type="HOGENOM" id="CLU_167615_0_0_10"/>
<reference evidence="2 3" key="1">
    <citation type="submission" date="2014-02" db="EMBL/GenBank/DDBJ databases">
        <authorList>
            <person name="Young C.-C."/>
            <person name="Hameed A."/>
            <person name="Huang H.-C."/>
            <person name="Shahina M."/>
        </authorList>
    </citation>
    <scope>NUCLEOTIDE SEQUENCE [LARGE SCALE GENOMIC DNA]</scope>
    <source>
        <strain evidence="2 3">CC-SAMT-1</strain>
    </source>
</reference>
<organism evidence="2 3">
    <name type="scientific">Siansivirga zeaxanthinifaciens CC-SAMT-1</name>
    <dbReference type="NCBI Taxonomy" id="1454006"/>
    <lineage>
        <taxon>Bacteria</taxon>
        <taxon>Pseudomonadati</taxon>
        <taxon>Bacteroidota</taxon>
        <taxon>Flavobacteriia</taxon>
        <taxon>Flavobacteriales</taxon>
        <taxon>Flavobacteriaceae</taxon>
        <taxon>Siansivirga</taxon>
    </lineage>
</organism>
<dbReference type="OrthoDB" id="980695at2"/>
<evidence type="ECO:0000313" key="3">
    <source>
        <dbReference type="Proteomes" id="UP000032229"/>
    </source>
</evidence>
<gene>
    <name evidence="2" type="ORF">AW14_06625</name>
</gene>
<sequence length="118" mass="13334">MKTSILVICLLFFTSFELTAQTEFQLEPSQSMIITGKGSGQDATINPYFGQNCYAVVKNIGKRKFSIRIQKQSEIIEEISIEAGELKKVKLLIGYELYLDSNPKETTKASVDYEKLIE</sequence>
<feature type="signal peptide" evidence="1">
    <location>
        <begin position="1"/>
        <end position="20"/>
    </location>
</feature>
<evidence type="ECO:0000256" key="1">
    <source>
        <dbReference type="SAM" id="SignalP"/>
    </source>
</evidence>
<feature type="chain" id="PRO_5002191734" evidence="1">
    <location>
        <begin position="21"/>
        <end position="118"/>
    </location>
</feature>
<dbReference type="AlphaFoldDB" id="A0A0C5WF35"/>